<dbReference type="Proteomes" id="UP000186868">
    <property type="component" value="Unassembled WGS sequence"/>
</dbReference>
<feature type="non-terminal residue" evidence="1">
    <location>
        <position position="1"/>
    </location>
</feature>
<sequence length="67" mass="7698">YQIVEIVKEIGSGVNDNRKKLTTILQNDNYHLIIRFLEKNNLKIKPAPTDIMGNQTDLILKVVSFND</sequence>
<comment type="caution">
    <text evidence="1">The sequence shown here is derived from an EMBL/GenBank/DDBJ whole genome shotgun (WGS) entry which is preliminary data.</text>
</comment>
<dbReference type="EMBL" id="MRCB01000013">
    <property type="protein sequence ID" value="OKH22625.1"/>
    <property type="molecule type" value="Genomic_DNA"/>
</dbReference>
<reference evidence="1 2" key="1">
    <citation type="submission" date="2016-11" db="EMBL/GenBank/DDBJ databases">
        <title>Draft Genome Sequences of Nine Cyanobacterial Strains from Diverse Habitats.</title>
        <authorList>
            <person name="Zhu T."/>
            <person name="Hou S."/>
            <person name="Lu X."/>
            <person name="Hess W.R."/>
        </authorList>
    </citation>
    <scope>NUCLEOTIDE SEQUENCE [LARGE SCALE GENOMIC DNA]</scope>
    <source>
        <strain evidence="1 2">NIES-593</strain>
    </source>
</reference>
<protein>
    <submittedName>
        <fullName evidence="1">Uncharacterized protein</fullName>
    </submittedName>
</protein>
<proteinExistence type="predicted"/>
<name>A0A1U7HGE0_9CYAN</name>
<evidence type="ECO:0000313" key="2">
    <source>
        <dbReference type="Proteomes" id="UP000186868"/>
    </source>
</evidence>
<accession>A0A1U7HGE0</accession>
<gene>
    <name evidence="1" type="ORF">NIES593_12605</name>
</gene>
<dbReference type="AlphaFoldDB" id="A0A1U7HGE0"/>
<keyword evidence="2" id="KW-1185">Reference proteome</keyword>
<organism evidence="1 2">
    <name type="scientific">Hydrococcus rivularis NIES-593</name>
    <dbReference type="NCBI Taxonomy" id="1921803"/>
    <lineage>
        <taxon>Bacteria</taxon>
        <taxon>Bacillati</taxon>
        <taxon>Cyanobacteriota</taxon>
        <taxon>Cyanophyceae</taxon>
        <taxon>Pleurocapsales</taxon>
        <taxon>Hydrococcaceae</taxon>
        <taxon>Hydrococcus</taxon>
    </lineage>
</organism>
<evidence type="ECO:0000313" key="1">
    <source>
        <dbReference type="EMBL" id="OKH22625.1"/>
    </source>
</evidence>